<gene>
    <name evidence="8" type="ORF">BQ4739_LOCUS17759</name>
</gene>
<name>A0A383WKY2_TETOB</name>
<protein>
    <recommendedName>
        <fullName evidence="10">EamA domain-containing protein</fullName>
    </recommendedName>
</protein>
<keyword evidence="3 7" id="KW-0812">Transmembrane</keyword>
<feature type="transmembrane region" description="Helical" evidence="7">
    <location>
        <begin position="45"/>
        <end position="64"/>
    </location>
</feature>
<sequence length="470" mass="50524">MHLGKTLSVSGLIVFGTITSLFAKVVYELKGVGLDGKEKLFQKPWAMTTTMFIGMTFCLPVAYYKEWKQEQERKQKEDLEEPLLATANGVVKGSLKETLLLAIPSFFDLVATVLMNVGLLSVTASVYQMMRGAEMLFAALFAVLFLKRHLNRFHYMGIGCCAAGICMVGMSSVLSGEGSSTHAVSTEEMLLGMGLIVASQAVQAAQLTFEDFFMADLAMDPMKIVGFEGLFGSFFMLAILLPLAYVLPGPEGLGLHENTLDTLAMIKSSKGLQTVLGIDMFALLAYNMSGMMVTDHLGAVFRTVLETMRTLFVWLLGLLLFYTPLGMGQLGESWTPWSYLQAAGFVVLVAGTMVYGRGDEEATKQELSEAVAEAFVAAPTPAAATHEEQAPLLPPSIGTTSATLPIAARGVPMPSEPIIVRGSFKSTMNIMSGSYSRSFSTRSSLPRGSLVGGLAGHPHAPSRTDSDSHA</sequence>
<dbReference type="InterPro" id="IPR037185">
    <property type="entry name" value="EmrE-like"/>
</dbReference>
<evidence type="ECO:0000256" key="1">
    <source>
        <dbReference type="ARBA" id="ARBA00004141"/>
    </source>
</evidence>
<organism evidence="8 9">
    <name type="scientific">Tetradesmus obliquus</name>
    <name type="common">Green alga</name>
    <name type="synonym">Acutodesmus obliquus</name>
    <dbReference type="NCBI Taxonomy" id="3088"/>
    <lineage>
        <taxon>Eukaryota</taxon>
        <taxon>Viridiplantae</taxon>
        <taxon>Chlorophyta</taxon>
        <taxon>core chlorophytes</taxon>
        <taxon>Chlorophyceae</taxon>
        <taxon>CS clade</taxon>
        <taxon>Sphaeropleales</taxon>
        <taxon>Scenedesmaceae</taxon>
        <taxon>Tetradesmus</taxon>
    </lineage>
</organism>
<feature type="transmembrane region" description="Helical" evidence="7">
    <location>
        <begin position="337"/>
        <end position="356"/>
    </location>
</feature>
<evidence type="ECO:0000256" key="2">
    <source>
        <dbReference type="ARBA" id="ARBA00006447"/>
    </source>
</evidence>
<proteinExistence type="inferred from homology"/>
<dbReference type="PANTHER" id="PTHR13146">
    <property type="match status" value="1"/>
</dbReference>
<feature type="transmembrane region" description="Helical" evidence="7">
    <location>
        <begin position="307"/>
        <end position="325"/>
    </location>
</feature>
<feature type="transmembrane region" description="Helical" evidence="7">
    <location>
        <begin position="7"/>
        <end position="25"/>
    </location>
</feature>
<feature type="transmembrane region" description="Helical" evidence="7">
    <location>
        <begin position="230"/>
        <end position="248"/>
    </location>
</feature>
<dbReference type="InterPro" id="IPR007271">
    <property type="entry name" value="Nuc_sug_transpt"/>
</dbReference>
<dbReference type="Pfam" id="PF04142">
    <property type="entry name" value="Nuc_sug_transp"/>
    <property type="match status" value="1"/>
</dbReference>
<feature type="transmembrane region" description="Helical" evidence="7">
    <location>
        <begin position="189"/>
        <end position="209"/>
    </location>
</feature>
<dbReference type="EMBL" id="FNXT01001284">
    <property type="protein sequence ID" value="SZX77406.1"/>
    <property type="molecule type" value="Genomic_DNA"/>
</dbReference>
<comment type="subcellular location">
    <subcellularLocation>
        <location evidence="1">Membrane</location>
        <topology evidence="1">Multi-pass membrane protein</topology>
    </subcellularLocation>
</comment>
<evidence type="ECO:0000313" key="9">
    <source>
        <dbReference type="Proteomes" id="UP000256970"/>
    </source>
</evidence>
<keyword evidence="4 7" id="KW-1133">Transmembrane helix</keyword>
<dbReference type="PANTHER" id="PTHR13146:SF3">
    <property type="entry name" value="EAMA DOMAIN-CONTAINING PROTEIN"/>
    <property type="match status" value="1"/>
</dbReference>
<evidence type="ECO:0000256" key="3">
    <source>
        <dbReference type="ARBA" id="ARBA00022692"/>
    </source>
</evidence>
<reference evidence="8 9" key="1">
    <citation type="submission" date="2016-10" db="EMBL/GenBank/DDBJ databases">
        <authorList>
            <person name="Cai Z."/>
        </authorList>
    </citation>
    <scope>NUCLEOTIDE SEQUENCE [LARGE SCALE GENOMIC DNA]</scope>
</reference>
<accession>A0A383WKY2</accession>
<comment type="similarity">
    <text evidence="2">Belongs to the nucleotide-sugar transporter family. CMP-Sialate:CMP antiporter (TC 2.A.7.12) subfamily.</text>
</comment>
<evidence type="ECO:0000256" key="4">
    <source>
        <dbReference type="ARBA" id="ARBA00022989"/>
    </source>
</evidence>
<evidence type="ECO:0000313" key="8">
    <source>
        <dbReference type="EMBL" id="SZX77406.1"/>
    </source>
</evidence>
<feature type="transmembrane region" description="Helical" evidence="7">
    <location>
        <begin position="99"/>
        <end position="120"/>
    </location>
</feature>
<keyword evidence="9" id="KW-1185">Reference proteome</keyword>
<feature type="region of interest" description="Disordered" evidence="6">
    <location>
        <begin position="436"/>
        <end position="470"/>
    </location>
</feature>
<dbReference type="Proteomes" id="UP000256970">
    <property type="component" value="Unassembled WGS sequence"/>
</dbReference>
<dbReference type="GO" id="GO:0000139">
    <property type="term" value="C:Golgi membrane"/>
    <property type="evidence" value="ECO:0007669"/>
    <property type="project" value="InterPro"/>
</dbReference>
<evidence type="ECO:0000256" key="6">
    <source>
        <dbReference type="SAM" id="MobiDB-lite"/>
    </source>
</evidence>
<dbReference type="SUPFAM" id="SSF103481">
    <property type="entry name" value="Multidrug resistance efflux transporter EmrE"/>
    <property type="match status" value="1"/>
</dbReference>
<evidence type="ECO:0008006" key="10">
    <source>
        <dbReference type="Google" id="ProtNLM"/>
    </source>
</evidence>
<feature type="transmembrane region" description="Helical" evidence="7">
    <location>
        <begin position="268"/>
        <end position="286"/>
    </location>
</feature>
<feature type="compositionally biased region" description="Low complexity" evidence="6">
    <location>
        <begin position="436"/>
        <end position="447"/>
    </location>
</feature>
<evidence type="ECO:0000256" key="5">
    <source>
        <dbReference type="ARBA" id="ARBA00023136"/>
    </source>
</evidence>
<evidence type="ECO:0000256" key="7">
    <source>
        <dbReference type="SAM" id="Phobius"/>
    </source>
</evidence>
<dbReference type="GO" id="GO:0015165">
    <property type="term" value="F:pyrimidine nucleotide-sugar transmembrane transporter activity"/>
    <property type="evidence" value="ECO:0007669"/>
    <property type="project" value="InterPro"/>
</dbReference>
<feature type="transmembrane region" description="Helical" evidence="7">
    <location>
        <begin position="153"/>
        <end position="174"/>
    </location>
</feature>
<feature type="transmembrane region" description="Helical" evidence="7">
    <location>
        <begin position="126"/>
        <end position="146"/>
    </location>
</feature>
<keyword evidence="5 7" id="KW-0472">Membrane</keyword>
<dbReference type="AlphaFoldDB" id="A0A383WKY2"/>